<accession>D9SD64</accession>
<dbReference type="GO" id="GO:0004553">
    <property type="term" value="F:hydrolase activity, hydrolyzing O-glycosyl compounds"/>
    <property type="evidence" value="ECO:0007669"/>
    <property type="project" value="InterPro"/>
</dbReference>
<proteinExistence type="predicted"/>
<dbReference type="STRING" id="395494.Galf_2666"/>
<dbReference type="GO" id="GO:0008933">
    <property type="term" value="F:peptidoglycan lytic transglycosylase activity"/>
    <property type="evidence" value="ECO:0007669"/>
    <property type="project" value="TreeGrafter"/>
</dbReference>
<evidence type="ECO:0000259" key="7">
    <source>
        <dbReference type="SMART" id="SM00925"/>
    </source>
</evidence>
<dbReference type="CDD" id="cd14668">
    <property type="entry name" value="mlta_B"/>
    <property type="match status" value="1"/>
</dbReference>
<dbReference type="SMART" id="SM00925">
    <property type="entry name" value="MltA"/>
    <property type="match status" value="1"/>
</dbReference>
<dbReference type="GO" id="GO:0009254">
    <property type="term" value="P:peptidoglycan turnover"/>
    <property type="evidence" value="ECO:0007669"/>
    <property type="project" value="InterPro"/>
</dbReference>
<reference evidence="8 9" key="1">
    <citation type="submission" date="2010-08" db="EMBL/GenBank/DDBJ databases">
        <title>Complete sequence of Gallionella capsiferriformans ES-2.</title>
        <authorList>
            <consortium name="US DOE Joint Genome Institute"/>
            <person name="Lucas S."/>
            <person name="Copeland A."/>
            <person name="Lapidus A."/>
            <person name="Cheng J.-F."/>
            <person name="Bruce D."/>
            <person name="Goodwin L."/>
            <person name="Pitluck S."/>
            <person name="Chertkov O."/>
            <person name="Davenport K.W."/>
            <person name="Detter J.C."/>
            <person name="Han C."/>
            <person name="Tapia R."/>
            <person name="Land M."/>
            <person name="Hauser L."/>
            <person name="Chang Y.-J."/>
            <person name="Jeffries C."/>
            <person name="Kyrpides N."/>
            <person name="Ivanova N."/>
            <person name="Mikhailova N."/>
            <person name="Shelobolina E.S."/>
            <person name="Picardal F."/>
            <person name="Roden E."/>
            <person name="Emerson D."/>
            <person name="Woyke T."/>
        </authorList>
    </citation>
    <scope>NUCLEOTIDE SEQUENCE [LARGE SCALE GENOMIC DNA]</scope>
    <source>
        <strain evidence="8 9">ES-2</strain>
    </source>
</reference>
<dbReference type="eggNOG" id="COG2821">
    <property type="taxonomic scope" value="Bacteria"/>
</dbReference>
<dbReference type="HOGENOM" id="CLU_037751_0_0_4"/>
<evidence type="ECO:0000313" key="9">
    <source>
        <dbReference type="Proteomes" id="UP000001235"/>
    </source>
</evidence>
<protein>
    <recommendedName>
        <fullName evidence="2">peptidoglycan lytic exotransglycosylase</fullName>
        <ecNumber evidence="2">4.2.2.n1</ecNumber>
    </recommendedName>
    <alternativeName>
        <fullName evidence="5">Murein hydrolase A</fullName>
    </alternativeName>
</protein>
<dbReference type="InterPro" id="IPR005300">
    <property type="entry name" value="MltA_B"/>
</dbReference>
<gene>
    <name evidence="8" type="ordered locus">Galf_2666</name>
</gene>
<evidence type="ECO:0000256" key="1">
    <source>
        <dbReference type="ARBA" id="ARBA00001420"/>
    </source>
</evidence>
<dbReference type="CDD" id="cd14485">
    <property type="entry name" value="mltA_like_LT_A"/>
    <property type="match status" value="1"/>
</dbReference>
<comment type="catalytic activity">
    <reaction evidence="1">
        <text>Exolytic cleavage of the (1-&gt;4)-beta-glycosidic linkage between N-acetylmuramic acid (MurNAc) and N-acetylglucosamine (GlcNAc) residues in peptidoglycan, from either the reducing or the non-reducing ends of the peptidoglycan chains, with concomitant formation of a 1,6-anhydrobond in the MurNAc residue.</text>
        <dbReference type="EC" id="4.2.2.n1"/>
    </reaction>
</comment>
<dbReference type="Gene3D" id="2.40.240.50">
    <property type="entry name" value="Barwin-like endoglucanases"/>
    <property type="match status" value="1"/>
</dbReference>
<dbReference type="GO" id="GO:0019867">
    <property type="term" value="C:outer membrane"/>
    <property type="evidence" value="ECO:0007669"/>
    <property type="project" value="InterPro"/>
</dbReference>
<evidence type="ECO:0000313" key="8">
    <source>
        <dbReference type="EMBL" id="ADL56662.1"/>
    </source>
</evidence>
<organism evidence="8 9">
    <name type="scientific">Gallionella capsiferriformans (strain ES-2)</name>
    <name type="common">Gallionella ferruginea capsiferriformans (strain ES-2)</name>
    <dbReference type="NCBI Taxonomy" id="395494"/>
    <lineage>
        <taxon>Bacteria</taxon>
        <taxon>Pseudomonadati</taxon>
        <taxon>Pseudomonadota</taxon>
        <taxon>Betaproteobacteria</taxon>
        <taxon>Nitrosomonadales</taxon>
        <taxon>Gallionellaceae</taxon>
        <taxon>Gallionella</taxon>
    </lineage>
</organism>
<dbReference type="Gene3D" id="2.40.40.10">
    <property type="entry name" value="RlpA-like domain"/>
    <property type="match status" value="1"/>
</dbReference>
<dbReference type="InterPro" id="IPR036908">
    <property type="entry name" value="RlpA-like_sf"/>
</dbReference>
<feature type="signal peptide" evidence="6">
    <location>
        <begin position="1"/>
        <end position="21"/>
    </location>
</feature>
<evidence type="ECO:0000256" key="4">
    <source>
        <dbReference type="ARBA" id="ARBA00023316"/>
    </source>
</evidence>
<dbReference type="AlphaFoldDB" id="D9SD64"/>
<dbReference type="Proteomes" id="UP000001235">
    <property type="component" value="Chromosome"/>
</dbReference>
<dbReference type="PANTHER" id="PTHR30124">
    <property type="entry name" value="MEMBRANE-BOUND LYTIC MUREIN TRANSGLYCOSYLASE A"/>
    <property type="match status" value="1"/>
</dbReference>
<keyword evidence="4" id="KW-0961">Cell wall biogenesis/degradation</keyword>
<evidence type="ECO:0000256" key="5">
    <source>
        <dbReference type="ARBA" id="ARBA00030918"/>
    </source>
</evidence>
<evidence type="ECO:0000256" key="3">
    <source>
        <dbReference type="ARBA" id="ARBA00023239"/>
    </source>
</evidence>
<sequence>MFFINISARTRAVGITLLLLAACTGVPKPPVVVPPVAIPPVIPAVVTPAAPFAVSKWEMLPDWLKTDLQPSWTAFMQGCHALKNKPDWREVCGRAGELVKPDNEAVRQFFEGAFTPYQVFNPDGTANGLITGYYEPRLSGSRSKTSRFKYPLYAAPDDLLTIDLSGVYPQLKDLRLRGRLEGRRIVPYYNRAGIDEGHGALRVLFWVDNAVDLFFLQIQGSGRIELPDGHLIKVGYADQNGHPYVSIGKKLIEAGELSADQASMQGIKHWAEKNPAKLTALLEQNPSYVFFRELPENLSAPLGALGVPLTEQYSIAIDPRTIPLGAPVFLSTTYPNTPEPLNRLMLAQDTGGAIRGAVRADFFWGFGDQAGAQAGRMKQRGQMWVLFPKGAEPALN</sequence>
<feature type="chain" id="PRO_5003128019" description="peptidoglycan lytic exotransglycosylase" evidence="6">
    <location>
        <begin position="22"/>
        <end position="396"/>
    </location>
</feature>
<dbReference type="EMBL" id="CP002159">
    <property type="protein sequence ID" value="ADL56662.1"/>
    <property type="molecule type" value="Genomic_DNA"/>
</dbReference>
<keyword evidence="6" id="KW-0732">Signal</keyword>
<evidence type="ECO:0000256" key="6">
    <source>
        <dbReference type="SAM" id="SignalP"/>
    </source>
</evidence>
<dbReference type="CAZy" id="GH102">
    <property type="family name" value="Glycoside Hydrolase Family 102"/>
</dbReference>
<dbReference type="PIRSF" id="PIRSF019422">
    <property type="entry name" value="MltA"/>
    <property type="match status" value="1"/>
</dbReference>
<keyword evidence="3" id="KW-0456">Lyase</keyword>
<dbReference type="GO" id="GO:0009253">
    <property type="term" value="P:peptidoglycan catabolic process"/>
    <property type="evidence" value="ECO:0007669"/>
    <property type="project" value="TreeGrafter"/>
</dbReference>
<dbReference type="EC" id="4.2.2.n1" evidence="2"/>
<dbReference type="InterPro" id="IPR010611">
    <property type="entry name" value="3D_dom"/>
</dbReference>
<feature type="domain" description="Lytic transglycosylase MltA" evidence="7">
    <location>
        <begin position="137"/>
        <end position="292"/>
    </location>
</feature>
<dbReference type="KEGG" id="gca:Galf_2666"/>
<dbReference type="PANTHER" id="PTHR30124:SF0">
    <property type="entry name" value="MEMBRANE-BOUND LYTIC MUREIN TRANSGLYCOSYLASE A"/>
    <property type="match status" value="1"/>
</dbReference>
<dbReference type="SUPFAM" id="SSF50685">
    <property type="entry name" value="Barwin-like endoglucanases"/>
    <property type="match status" value="1"/>
</dbReference>
<name>D9SD64_GALCS</name>
<dbReference type="RefSeq" id="WP_013294581.1">
    <property type="nucleotide sequence ID" value="NC_014394.1"/>
</dbReference>
<dbReference type="InterPro" id="IPR026044">
    <property type="entry name" value="MltA"/>
</dbReference>
<dbReference type="GO" id="GO:0071555">
    <property type="term" value="P:cell wall organization"/>
    <property type="evidence" value="ECO:0007669"/>
    <property type="project" value="UniProtKB-KW"/>
</dbReference>
<keyword evidence="9" id="KW-1185">Reference proteome</keyword>
<dbReference type="Pfam" id="PF03562">
    <property type="entry name" value="MltA"/>
    <property type="match status" value="1"/>
</dbReference>
<evidence type="ECO:0000256" key="2">
    <source>
        <dbReference type="ARBA" id="ARBA00012587"/>
    </source>
</evidence>
<dbReference type="Pfam" id="PF06725">
    <property type="entry name" value="3D"/>
    <property type="match status" value="1"/>
</dbReference>